<feature type="domain" description="DUF1206" evidence="2">
    <location>
        <begin position="2"/>
        <end position="51"/>
    </location>
</feature>
<keyword evidence="1" id="KW-0472">Membrane</keyword>
<feature type="domain" description="DUF1206" evidence="2">
    <location>
        <begin position="66"/>
        <end position="135"/>
    </location>
</feature>
<reference evidence="4" key="1">
    <citation type="journal article" date="2019" name="Int. J. Syst. Evol. Microbiol.">
        <title>The Global Catalogue of Microorganisms (GCM) 10K type strain sequencing project: providing services to taxonomists for standard genome sequencing and annotation.</title>
        <authorList>
            <consortium name="The Broad Institute Genomics Platform"/>
            <consortium name="The Broad Institute Genome Sequencing Center for Infectious Disease"/>
            <person name="Wu L."/>
            <person name="Ma J."/>
        </authorList>
    </citation>
    <scope>NUCLEOTIDE SEQUENCE [LARGE SCALE GENOMIC DNA]</scope>
    <source>
        <strain evidence="4">JCM 17906</strain>
    </source>
</reference>
<dbReference type="EMBL" id="BAABGT010000024">
    <property type="protein sequence ID" value="GAA4541612.1"/>
    <property type="molecule type" value="Genomic_DNA"/>
</dbReference>
<evidence type="ECO:0000256" key="1">
    <source>
        <dbReference type="SAM" id="Phobius"/>
    </source>
</evidence>
<feature type="domain" description="DUF1206" evidence="2">
    <location>
        <begin position="160"/>
        <end position="228"/>
    </location>
</feature>
<keyword evidence="1" id="KW-0812">Transmembrane</keyword>
<feature type="transmembrane region" description="Helical" evidence="1">
    <location>
        <begin position="154"/>
        <end position="183"/>
    </location>
</feature>
<keyword evidence="4" id="KW-1185">Reference proteome</keyword>
<gene>
    <name evidence="3" type="ORF">GCM10023175_15780</name>
</gene>
<comment type="caution">
    <text evidence="3">The sequence shown here is derived from an EMBL/GenBank/DDBJ whole genome shotgun (WGS) entry which is preliminary data.</text>
</comment>
<organism evidence="3 4">
    <name type="scientific">Pseudonocardia xishanensis</name>
    <dbReference type="NCBI Taxonomy" id="630995"/>
    <lineage>
        <taxon>Bacteria</taxon>
        <taxon>Bacillati</taxon>
        <taxon>Actinomycetota</taxon>
        <taxon>Actinomycetes</taxon>
        <taxon>Pseudonocardiales</taxon>
        <taxon>Pseudonocardiaceae</taxon>
        <taxon>Pseudonocardia</taxon>
    </lineage>
</organism>
<name>A0ABP8RL95_9PSEU</name>
<dbReference type="Pfam" id="PF06724">
    <property type="entry name" value="DUF1206"/>
    <property type="match status" value="3"/>
</dbReference>
<sequence length="231" mass="23128">MRIAVGLPEGPADAQGAVAEIAATGAGAVGLVVVALGLVAFAVWQLTAAWLGFRWVSGGERVRKRVGAVSKAIAMLGLAAVTVVFLRTGGSSGDRGARDLVADVLALPAGRLLVLAGGLGIGVVAVMMTYTGVRRTFMGDLDLRRVSASTRRGIEIVGAVGHLARALALAVVGVLVVTAAVAADPERAGGLDAALHALGDTPLGMSLLVVVALGFGAFGLYCVADAALRRA</sequence>
<feature type="transmembrane region" description="Helical" evidence="1">
    <location>
        <begin position="28"/>
        <end position="51"/>
    </location>
</feature>
<feature type="transmembrane region" description="Helical" evidence="1">
    <location>
        <begin position="203"/>
        <end position="224"/>
    </location>
</feature>
<evidence type="ECO:0000313" key="3">
    <source>
        <dbReference type="EMBL" id="GAA4541612.1"/>
    </source>
</evidence>
<dbReference type="Proteomes" id="UP001501598">
    <property type="component" value="Unassembled WGS sequence"/>
</dbReference>
<protein>
    <submittedName>
        <fullName evidence="3">DUF1206 domain-containing protein</fullName>
    </submittedName>
</protein>
<dbReference type="InterPro" id="IPR009597">
    <property type="entry name" value="DUF1206"/>
</dbReference>
<keyword evidence="1" id="KW-1133">Transmembrane helix</keyword>
<evidence type="ECO:0000313" key="4">
    <source>
        <dbReference type="Proteomes" id="UP001501598"/>
    </source>
</evidence>
<accession>A0ABP8RL95</accession>
<feature type="transmembrane region" description="Helical" evidence="1">
    <location>
        <begin position="72"/>
        <end position="90"/>
    </location>
</feature>
<feature type="transmembrane region" description="Helical" evidence="1">
    <location>
        <begin position="110"/>
        <end position="133"/>
    </location>
</feature>
<proteinExistence type="predicted"/>
<evidence type="ECO:0000259" key="2">
    <source>
        <dbReference type="Pfam" id="PF06724"/>
    </source>
</evidence>